<feature type="coiled-coil region" evidence="1">
    <location>
        <begin position="1"/>
        <end position="28"/>
    </location>
</feature>
<evidence type="ECO:0000313" key="4">
    <source>
        <dbReference type="Proteomes" id="UP000651668"/>
    </source>
</evidence>
<name>A0A916UJS3_9SPHI</name>
<accession>A0A916UJS3</accession>
<gene>
    <name evidence="3" type="ORF">GCM10011387_31600</name>
</gene>
<proteinExistence type="predicted"/>
<evidence type="ECO:0000256" key="1">
    <source>
        <dbReference type="SAM" id="Coils"/>
    </source>
</evidence>
<dbReference type="AlphaFoldDB" id="A0A916UJS3"/>
<evidence type="ECO:0000256" key="2">
    <source>
        <dbReference type="SAM" id="MobiDB-lite"/>
    </source>
</evidence>
<reference evidence="3" key="2">
    <citation type="submission" date="2020-09" db="EMBL/GenBank/DDBJ databases">
        <authorList>
            <person name="Sun Q."/>
            <person name="Zhou Y."/>
        </authorList>
    </citation>
    <scope>NUCLEOTIDE SEQUENCE</scope>
    <source>
        <strain evidence="3">CGMCC 1.15343</strain>
    </source>
</reference>
<dbReference type="RefSeq" id="WP_188627912.1">
    <property type="nucleotide sequence ID" value="NZ_BMIL01000013.1"/>
</dbReference>
<comment type="caution">
    <text evidence="3">The sequence shown here is derived from an EMBL/GenBank/DDBJ whole genome shotgun (WGS) entry which is preliminary data.</text>
</comment>
<keyword evidence="1" id="KW-0175">Coiled coil</keyword>
<feature type="compositionally biased region" description="Acidic residues" evidence="2">
    <location>
        <begin position="124"/>
        <end position="149"/>
    </location>
</feature>
<keyword evidence="4" id="KW-1185">Reference proteome</keyword>
<evidence type="ECO:0000313" key="3">
    <source>
        <dbReference type="EMBL" id="GGC75544.1"/>
    </source>
</evidence>
<sequence>MMKQEDLLKKTGAILNELQEQYEFMMQEPQQISELELELFLANANFLTEHVQILKKISNYQPVKALPEHAQPSSAADTNVAPTQVFDDFFTPDKETPTFEFIVNDRKDEPQFVAESTSQQINPEEPEEEDDDYPEKELYEIEEPEEEPYEQAPVEEPVEEPKPLNRYVHPVYSNMDISSIPPEQIAHDEPIAETEAIEEEDEVGPEPFLVSQEPETPAPTPIAAAVPEPVIPVFSTPTPAVEQVPAPTPAAAPKAEPAVAPAAAFEPEPVVIPEAKPFTPPASTPYTEPEAPRYTAPVVPTYTEPVAPRYTEPVAQQTSTPAASAHQPTLNELLAAGRNAGQARPEQEQARPEIIDLKRAISLNEKLLFVKDLFDGYNLAYAEAIDLINKMPDFKTADAFLQKHYAGKHNWAAKQSTADQFYELLHQRFPR</sequence>
<feature type="region of interest" description="Disordered" evidence="2">
    <location>
        <begin position="111"/>
        <end position="162"/>
    </location>
</feature>
<feature type="region of interest" description="Disordered" evidence="2">
    <location>
        <begin position="241"/>
        <end position="260"/>
    </location>
</feature>
<feature type="region of interest" description="Disordered" evidence="2">
    <location>
        <begin position="196"/>
        <end position="223"/>
    </location>
</feature>
<protein>
    <submittedName>
        <fullName evidence="3">Uncharacterized protein</fullName>
    </submittedName>
</protein>
<reference evidence="3" key="1">
    <citation type="journal article" date="2014" name="Int. J. Syst. Evol. Microbiol.">
        <title>Complete genome sequence of Corynebacterium casei LMG S-19264T (=DSM 44701T), isolated from a smear-ripened cheese.</title>
        <authorList>
            <consortium name="US DOE Joint Genome Institute (JGI-PGF)"/>
            <person name="Walter F."/>
            <person name="Albersmeier A."/>
            <person name="Kalinowski J."/>
            <person name="Ruckert C."/>
        </authorList>
    </citation>
    <scope>NUCLEOTIDE SEQUENCE</scope>
    <source>
        <strain evidence="3">CGMCC 1.15343</strain>
    </source>
</reference>
<dbReference type="Proteomes" id="UP000651668">
    <property type="component" value="Unassembled WGS sequence"/>
</dbReference>
<organism evidence="3 4">
    <name type="scientific">Pedobacter quisquiliarum</name>
    <dbReference type="NCBI Taxonomy" id="1834438"/>
    <lineage>
        <taxon>Bacteria</taxon>
        <taxon>Pseudomonadati</taxon>
        <taxon>Bacteroidota</taxon>
        <taxon>Sphingobacteriia</taxon>
        <taxon>Sphingobacteriales</taxon>
        <taxon>Sphingobacteriaceae</taxon>
        <taxon>Pedobacter</taxon>
    </lineage>
</organism>
<dbReference type="EMBL" id="BMIL01000013">
    <property type="protein sequence ID" value="GGC75544.1"/>
    <property type="molecule type" value="Genomic_DNA"/>
</dbReference>